<evidence type="ECO:0000259" key="6">
    <source>
        <dbReference type="Pfam" id="PF04542"/>
    </source>
</evidence>
<dbReference type="PANTHER" id="PTHR43133">
    <property type="entry name" value="RNA POLYMERASE ECF-TYPE SIGMA FACTO"/>
    <property type="match status" value="1"/>
</dbReference>
<sequence>MAWSGSAVETDEALLLRIGAADERALAELHARYSSVVFGFVSARTPDRGVAEEVSADVWLGCWRSARAFRRDSRVLTWLLGIAKRQIYAHTRRKRLEQVPLDESEYAIPADDGDPADLVASADETQALLTALRALPADLSEVVRLAWVHELPYEDIAELVGVPRGTVKSRVSRARRLLREELRRNGD</sequence>
<dbReference type="GO" id="GO:0006352">
    <property type="term" value="P:DNA-templated transcription initiation"/>
    <property type="evidence" value="ECO:0007669"/>
    <property type="project" value="InterPro"/>
</dbReference>
<name>A0A839R175_9MICO</name>
<feature type="domain" description="RNA polymerase sigma-70 region 2" evidence="6">
    <location>
        <begin position="30"/>
        <end position="95"/>
    </location>
</feature>
<keyword evidence="5" id="KW-0804">Transcription</keyword>
<accession>A0A839R175</accession>
<proteinExistence type="inferred from homology"/>
<evidence type="ECO:0000313" key="8">
    <source>
        <dbReference type="EMBL" id="MBB3022216.1"/>
    </source>
</evidence>
<dbReference type="InterPro" id="IPR036388">
    <property type="entry name" value="WH-like_DNA-bd_sf"/>
</dbReference>
<dbReference type="CDD" id="cd06171">
    <property type="entry name" value="Sigma70_r4"/>
    <property type="match status" value="1"/>
</dbReference>
<dbReference type="GO" id="GO:0003677">
    <property type="term" value="F:DNA binding"/>
    <property type="evidence" value="ECO:0007669"/>
    <property type="project" value="UniProtKB-KW"/>
</dbReference>
<keyword evidence="4" id="KW-0238">DNA-binding</keyword>
<dbReference type="SUPFAM" id="SSF88659">
    <property type="entry name" value="Sigma3 and sigma4 domains of RNA polymerase sigma factors"/>
    <property type="match status" value="1"/>
</dbReference>
<dbReference type="Proteomes" id="UP000568050">
    <property type="component" value="Unassembled WGS sequence"/>
</dbReference>
<evidence type="ECO:0000256" key="4">
    <source>
        <dbReference type="ARBA" id="ARBA00023125"/>
    </source>
</evidence>
<dbReference type="InterPro" id="IPR013325">
    <property type="entry name" value="RNA_pol_sigma_r2"/>
</dbReference>
<dbReference type="EMBL" id="JACHWP010000001">
    <property type="protein sequence ID" value="MBB3022216.1"/>
    <property type="molecule type" value="Genomic_DNA"/>
</dbReference>
<dbReference type="Pfam" id="PF08281">
    <property type="entry name" value="Sigma70_r4_2"/>
    <property type="match status" value="1"/>
</dbReference>
<keyword evidence="2" id="KW-0805">Transcription regulation</keyword>
<gene>
    <name evidence="8" type="ORF">FHX50_000464</name>
</gene>
<dbReference type="PANTHER" id="PTHR43133:SF8">
    <property type="entry name" value="RNA POLYMERASE SIGMA FACTOR HI_1459-RELATED"/>
    <property type="match status" value="1"/>
</dbReference>
<dbReference type="SUPFAM" id="SSF88946">
    <property type="entry name" value="Sigma2 domain of RNA polymerase sigma factors"/>
    <property type="match status" value="1"/>
</dbReference>
<dbReference type="InterPro" id="IPR007627">
    <property type="entry name" value="RNA_pol_sigma70_r2"/>
</dbReference>
<feature type="domain" description="RNA polymerase sigma factor 70 region 4 type 2" evidence="7">
    <location>
        <begin position="126"/>
        <end position="178"/>
    </location>
</feature>
<dbReference type="InterPro" id="IPR013249">
    <property type="entry name" value="RNA_pol_sigma70_r4_t2"/>
</dbReference>
<dbReference type="NCBIfam" id="TIGR02937">
    <property type="entry name" value="sigma70-ECF"/>
    <property type="match status" value="1"/>
</dbReference>
<protein>
    <submittedName>
        <fullName evidence="8">RNA polymerase sigma-70 factor (ECF subfamily)</fullName>
    </submittedName>
</protein>
<dbReference type="AlphaFoldDB" id="A0A839R175"/>
<evidence type="ECO:0000256" key="3">
    <source>
        <dbReference type="ARBA" id="ARBA00023082"/>
    </source>
</evidence>
<dbReference type="Pfam" id="PF04542">
    <property type="entry name" value="Sigma70_r2"/>
    <property type="match status" value="1"/>
</dbReference>
<organism evidence="8 9">
    <name type="scientific">Helcobacillus massiliensis</name>
    <dbReference type="NCBI Taxonomy" id="521392"/>
    <lineage>
        <taxon>Bacteria</taxon>
        <taxon>Bacillati</taxon>
        <taxon>Actinomycetota</taxon>
        <taxon>Actinomycetes</taxon>
        <taxon>Micrococcales</taxon>
        <taxon>Dermabacteraceae</taxon>
        <taxon>Helcobacillus</taxon>
    </lineage>
</organism>
<dbReference type="InterPro" id="IPR013324">
    <property type="entry name" value="RNA_pol_sigma_r3/r4-like"/>
</dbReference>
<evidence type="ECO:0000256" key="1">
    <source>
        <dbReference type="ARBA" id="ARBA00010641"/>
    </source>
</evidence>
<evidence type="ECO:0000259" key="7">
    <source>
        <dbReference type="Pfam" id="PF08281"/>
    </source>
</evidence>
<evidence type="ECO:0000313" key="9">
    <source>
        <dbReference type="Proteomes" id="UP000568050"/>
    </source>
</evidence>
<comment type="similarity">
    <text evidence="1">Belongs to the sigma-70 factor family. ECF subfamily.</text>
</comment>
<reference evidence="8 9" key="1">
    <citation type="submission" date="2020-08" db="EMBL/GenBank/DDBJ databases">
        <title>Sequencing the genomes of 1000 actinobacteria strains.</title>
        <authorList>
            <person name="Klenk H.-P."/>
        </authorList>
    </citation>
    <scope>NUCLEOTIDE SEQUENCE [LARGE SCALE GENOMIC DNA]</scope>
    <source>
        <strain evidence="8 9">DSM 23040</strain>
    </source>
</reference>
<dbReference type="Gene3D" id="1.10.10.10">
    <property type="entry name" value="Winged helix-like DNA-binding domain superfamily/Winged helix DNA-binding domain"/>
    <property type="match status" value="1"/>
</dbReference>
<dbReference type="InterPro" id="IPR039425">
    <property type="entry name" value="RNA_pol_sigma-70-like"/>
</dbReference>
<keyword evidence="9" id="KW-1185">Reference proteome</keyword>
<evidence type="ECO:0000256" key="5">
    <source>
        <dbReference type="ARBA" id="ARBA00023163"/>
    </source>
</evidence>
<evidence type="ECO:0000256" key="2">
    <source>
        <dbReference type="ARBA" id="ARBA00023015"/>
    </source>
</evidence>
<comment type="caution">
    <text evidence="8">The sequence shown here is derived from an EMBL/GenBank/DDBJ whole genome shotgun (WGS) entry which is preliminary data.</text>
</comment>
<dbReference type="RefSeq" id="WP_034375254.1">
    <property type="nucleotide sequence ID" value="NZ_CBCSFZ010000008.1"/>
</dbReference>
<dbReference type="InterPro" id="IPR014284">
    <property type="entry name" value="RNA_pol_sigma-70_dom"/>
</dbReference>
<keyword evidence="3" id="KW-0731">Sigma factor</keyword>
<dbReference type="GO" id="GO:0016987">
    <property type="term" value="F:sigma factor activity"/>
    <property type="evidence" value="ECO:0007669"/>
    <property type="project" value="UniProtKB-KW"/>
</dbReference>
<dbReference type="Gene3D" id="1.10.1740.10">
    <property type="match status" value="1"/>
</dbReference>